<evidence type="ECO:0000313" key="1">
    <source>
        <dbReference type="EMBL" id="KAF9059125.1"/>
    </source>
</evidence>
<dbReference type="OrthoDB" id="3026831at2759"/>
<organism evidence="1 2">
    <name type="scientific">Rhodocollybia butyracea</name>
    <dbReference type="NCBI Taxonomy" id="206335"/>
    <lineage>
        <taxon>Eukaryota</taxon>
        <taxon>Fungi</taxon>
        <taxon>Dikarya</taxon>
        <taxon>Basidiomycota</taxon>
        <taxon>Agaricomycotina</taxon>
        <taxon>Agaricomycetes</taxon>
        <taxon>Agaricomycetidae</taxon>
        <taxon>Agaricales</taxon>
        <taxon>Marasmiineae</taxon>
        <taxon>Omphalotaceae</taxon>
        <taxon>Rhodocollybia</taxon>
    </lineage>
</organism>
<reference evidence="1" key="1">
    <citation type="submission" date="2020-11" db="EMBL/GenBank/DDBJ databases">
        <authorList>
            <consortium name="DOE Joint Genome Institute"/>
            <person name="Ahrendt S."/>
            <person name="Riley R."/>
            <person name="Andreopoulos W."/>
            <person name="Labutti K."/>
            <person name="Pangilinan J."/>
            <person name="Ruiz-Duenas F.J."/>
            <person name="Barrasa J.M."/>
            <person name="Sanchez-Garcia M."/>
            <person name="Camarero S."/>
            <person name="Miyauchi S."/>
            <person name="Serrano A."/>
            <person name="Linde D."/>
            <person name="Babiker R."/>
            <person name="Drula E."/>
            <person name="Ayuso-Fernandez I."/>
            <person name="Pacheco R."/>
            <person name="Padilla G."/>
            <person name="Ferreira P."/>
            <person name="Barriuso J."/>
            <person name="Kellner H."/>
            <person name="Castanera R."/>
            <person name="Alfaro M."/>
            <person name="Ramirez L."/>
            <person name="Pisabarro A.G."/>
            <person name="Kuo A."/>
            <person name="Tritt A."/>
            <person name="Lipzen A."/>
            <person name="He G."/>
            <person name="Yan M."/>
            <person name="Ng V."/>
            <person name="Cullen D."/>
            <person name="Martin F."/>
            <person name="Rosso M.-N."/>
            <person name="Henrissat B."/>
            <person name="Hibbett D."/>
            <person name="Martinez A.T."/>
            <person name="Grigoriev I.V."/>
        </authorList>
    </citation>
    <scope>NUCLEOTIDE SEQUENCE</scope>
    <source>
        <strain evidence="1">AH 40177</strain>
    </source>
</reference>
<gene>
    <name evidence="1" type="ORF">BDP27DRAFT_1371828</name>
</gene>
<evidence type="ECO:0000313" key="2">
    <source>
        <dbReference type="Proteomes" id="UP000772434"/>
    </source>
</evidence>
<dbReference type="Proteomes" id="UP000772434">
    <property type="component" value="Unassembled WGS sequence"/>
</dbReference>
<comment type="caution">
    <text evidence="1">The sequence shown here is derived from an EMBL/GenBank/DDBJ whole genome shotgun (WGS) entry which is preliminary data.</text>
</comment>
<protein>
    <submittedName>
        <fullName evidence="1">Uncharacterized protein</fullName>
    </submittedName>
</protein>
<sequence>MSRQGDSSSDHAGSRNLCPFCSPVLLWVGLRFFESTLKKKYVNGKGHGGEKVQLWNETLRYSRHMVNAHILGVVGTSKPLSSDVHYIAFDGQRRQDNNNRITDSEGKFSSGKNNPYMTLCLKVPLTTSQSGQVVMQLLTEYSCPTKGSIRLSLM</sequence>
<accession>A0A9P5PBK8</accession>
<dbReference type="EMBL" id="JADNRY010000323">
    <property type="protein sequence ID" value="KAF9059125.1"/>
    <property type="molecule type" value="Genomic_DNA"/>
</dbReference>
<name>A0A9P5PBK8_9AGAR</name>
<proteinExistence type="predicted"/>
<dbReference type="AlphaFoldDB" id="A0A9P5PBK8"/>
<keyword evidence="2" id="KW-1185">Reference proteome</keyword>